<evidence type="ECO:0000313" key="2">
    <source>
        <dbReference type="EMBL" id="KAE8732142.1"/>
    </source>
</evidence>
<gene>
    <name evidence="2" type="ORF">F3Y22_tig00002237pilonHSYRG00462</name>
</gene>
<dbReference type="AlphaFoldDB" id="A0A6A3CXY1"/>
<dbReference type="EMBL" id="VEPZ02000167">
    <property type="protein sequence ID" value="KAE8732142.1"/>
    <property type="molecule type" value="Genomic_DNA"/>
</dbReference>
<dbReference type="Pfam" id="PF23292">
    <property type="entry name" value="SAND_ULT1"/>
    <property type="match status" value="1"/>
</dbReference>
<dbReference type="PANTHER" id="PTHR34053">
    <property type="entry name" value="PROTEIN ULTRAPETALA 1"/>
    <property type="match status" value="1"/>
</dbReference>
<protein>
    <submittedName>
        <fullName evidence="2">LSD1-like2</fullName>
    </submittedName>
</protein>
<dbReference type="PANTHER" id="PTHR34053:SF2">
    <property type="entry name" value="SAND DOMAIN-CONTAINING PROTEIN"/>
    <property type="match status" value="1"/>
</dbReference>
<feature type="domain" description="ULTRAPETALA1/2 SAND" evidence="1">
    <location>
        <begin position="9"/>
        <end position="101"/>
    </location>
</feature>
<accession>A0A6A3CXY1</accession>
<evidence type="ECO:0000259" key="1">
    <source>
        <dbReference type="Pfam" id="PF23292"/>
    </source>
</evidence>
<evidence type="ECO:0000313" key="3">
    <source>
        <dbReference type="Proteomes" id="UP000436088"/>
    </source>
</evidence>
<sequence>MFSEGELKDMEGLKRESDFIEDKYGCTSKKYGNTIGRLRVLTNGPFLISSECTSACDEEKLTAYDFEKHSGKEGTGKWKSHIWVVMYNNKVPLWRTVLKYYKHASNGANELNCLRAKHLFHCDEFIRCTRRKKERRFRLQTDDERQSPAKMMKNEQAGRVAGVALNLRRANVALLVSVSVASSAVSSIASVALASTCPKYRALSHNEAPGIDPFYASMLFYHFLTGNLSKRFLKKQI</sequence>
<organism evidence="2 3">
    <name type="scientific">Hibiscus syriacus</name>
    <name type="common">Rose of Sharon</name>
    <dbReference type="NCBI Taxonomy" id="106335"/>
    <lineage>
        <taxon>Eukaryota</taxon>
        <taxon>Viridiplantae</taxon>
        <taxon>Streptophyta</taxon>
        <taxon>Embryophyta</taxon>
        <taxon>Tracheophyta</taxon>
        <taxon>Spermatophyta</taxon>
        <taxon>Magnoliopsida</taxon>
        <taxon>eudicotyledons</taxon>
        <taxon>Gunneridae</taxon>
        <taxon>Pentapetalae</taxon>
        <taxon>rosids</taxon>
        <taxon>malvids</taxon>
        <taxon>Malvales</taxon>
        <taxon>Malvaceae</taxon>
        <taxon>Malvoideae</taxon>
        <taxon>Hibiscus</taxon>
    </lineage>
</organism>
<dbReference type="Proteomes" id="UP000436088">
    <property type="component" value="Unassembled WGS sequence"/>
</dbReference>
<dbReference type="InterPro" id="IPR057011">
    <property type="entry name" value="ULT1/2_SAND"/>
</dbReference>
<dbReference type="GO" id="GO:0005829">
    <property type="term" value="C:cytosol"/>
    <property type="evidence" value="ECO:0007669"/>
    <property type="project" value="TreeGrafter"/>
</dbReference>
<dbReference type="InterPro" id="IPR020533">
    <property type="entry name" value="Developmental_reg_ULTRAPETALA"/>
</dbReference>
<name>A0A6A3CXY1_HIBSY</name>
<keyword evidence="3" id="KW-1185">Reference proteome</keyword>
<reference evidence="2" key="1">
    <citation type="submission" date="2019-09" db="EMBL/GenBank/DDBJ databases">
        <title>Draft genome information of white flower Hibiscus syriacus.</title>
        <authorList>
            <person name="Kim Y.-M."/>
        </authorList>
    </citation>
    <scope>NUCLEOTIDE SEQUENCE [LARGE SCALE GENOMIC DNA]</scope>
    <source>
        <strain evidence="2">YM2019G1</strain>
    </source>
</reference>
<proteinExistence type="predicted"/>
<comment type="caution">
    <text evidence="2">The sequence shown here is derived from an EMBL/GenBank/DDBJ whole genome shotgun (WGS) entry which is preliminary data.</text>
</comment>
<dbReference type="GO" id="GO:0005634">
    <property type="term" value="C:nucleus"/>
    <property type="evidence" value="ECO:0007669"/>
    <property type="project" value="TreeGrafter"/>
</dbReference>